<dbReference type="InterPro" id="IPR009724">
    <property type="entry name" value="TMEM70"/>
</dbReference>
<dbReference type="GO" id="GO:0031966">
    <property type="term" value="C:mitochondrial membrane"/>
    <property type="evidence" value="ECO:0007669"/>
    <property type="project" value="TreeGrafter"/>
</dbReference>
<keyword evidence="2" id="KW-0812">Transmembrane</keyword>
<evidence type="ECO:0000256" key="1">
    <source>
        <dbReference type="ARBA" id="ARBA00005280"/>
    </source>
</evidence>
<evidence type="ECO:0000313" key="4">
    <source>
        <dbReference type="Proteomes" id="UP001066276"/>
    </source>
</evidence>
<organism evidence="3 4">
    <name type="scientific">Pleurodeles waltl</name>
    <name type="common">Iberian ribbed newt</name>
    <dbReference type="NCBI Taxonomy" id="8319"/>
    <lineage>
        <taxon>Eukaryota</taxon>
        <taxon>Metazoa</taxon>
        <taxon>Chordata</taxon>
        <taxon>Craniata</taxon>
        <taxon>Vertebrata</taxon>
        <taxon>Euteleostomi</taxon>
        <taxon>Amphibia</taxon>
        <taxon>Batrachia</taxon>
        <taxon>Caudata</taxon>
        <taxon>Salamandroidea</taxon>
        <taxon>Salamandridae</taxon>
        <taxon>Pleurodelinae</taxon>
        <taxon>Pleurodeles</taxon>
    </lineage>
</organism>
<dbReference type="InterPro" id="IPR045325">
    <property type="entry name" value="TMEM70/TMEM186/TMEM223"/>
</dbReference>
<evidence type="ECO:0000313" key="3">
    <source>
        <dbReference type="EMBL" id="KAJ1192553.1"/>
    </source>
</evidence>
<accession>A0AAV7UUJ0</accession>
<dbReference type="PANTHER" id="PTHR13281">
    <property type="entry name" value="TRANSMEMBRANE PROTEIN 70, MITOCHONDRIAL"/>
    <property type="match status" value="1"/>
</dbReference>
<keyword evidence="2" id="KW-0472">Membrane</keyword>
<feature type="transmembrane region" description="Helical" evidence="2">
    <location>
        <begin position="108"/>
        <end position="126"/>
    </location>
</feature>
<dbReference type="Proteomes" id="UP001066276">
    <property type="component" value="Chromosome 2_2"/>
</dbReference>
<feature type="transmembrane region" description="Helical" evidence="2">
    <location>
        <begin position="138"/>
        <end position="160"/>
    </location>
</feature>
<keyword evidence="4" id="KW-1185">Reference proteome</keyword>
<dbReference type="Pfam" id="PF06979">
    <property type="entry name" value="TMEM70"/>
    <property type="match status" value="1"/>
</dbReference>
<evidence type="ECO:0008006" key="5">
    <source>
        <dbReference type="Google" id="ProtNLM"/>
    </source>
</evidence>
<comment type="similarity">
    <text evidence="1">Belongs to the TMEM70 family.</text>
</comment>
<dbReference type="AlphaFoldDB" id="A0AAV7UUJ0"/>
<dbReference type="PANTHER" id="PTHR13281:SF0">
    <property type="entry name" value="TRANSMEMBRANE PROTEIN 70, MITOCHONDRIAL"/>
    <property type="match status" value="1"/>
</dbReference>
<comment type="caution">
    <text evidence="3">The sequence shown here is derived from an EMBL/GenBank/DDBJ whole genome shotgun (WGS) entry which is preliminary data.</text>
</comment>
<dbReference type="EMBL" id="JANPWB010000004">
    <property type="protein sequence ID" value="KAJ1192553.1"/>
    <property type="molecule type" value="Genomic_DNA"/>
</dbReference>
<proteinExistence type="inferred from homology"/>
<evidence type="ECO:0000256" key="2">
    <source>
        <dbReference type="SAM" id="Phobius"/>
    </source>
</evidence>
<dbReference type="GO" id="GO:0033615">
    <property type="term" value="P:mitochondrial proton-transporting ATP synthase complex assembly"/>
    <property type="evidence" value="ECO:0007669"/>
    <property type="project" value="TreeGrafter"/>
</dbReference>
<reference evidence="3" key="1">
    <citation type="journal article" date="2022" name="bioRxiv">
        <title>Sequencing and chromosome-scale assembly of the giantPleurodeles waltlgenome.</title>
        <authorList>
            <person name="Brown T."/>
            <person name="Elewa A."/>
            <person name="Iarovenko S."/>
            <person name="Subramanian E."/>
            <person name="Araus A.J."/>
            <person name="Petzold A."/>
            <person name="Susuki M."/>
            <person name="Suzuki K.-i.T."/>
            <person name="Hayashi T."/>
            <person name="Toyoda A."/>
            <person name="Oliveira C."/>
            <person name="Osipova E."/>
            <person name="Leigh N.D."/>
            <person name="Simon A."/>
            <person name="Yun M.H."/>
        </authorList>
    </citation>
    <scope>NUCLEOTIDE SEQUENCE</scope>
    <source>
        <strain evidence="3">20211129_DDA</strain>
        <tissue evidence="3">Liver</tissue>
    </source>
</reference>
<keyword evidence="2" id="KW-1133">Transmembrane helix</keyword>
<sequence length="253" mass="28800">MNLAAAEVALRCRLGQVYAWLYSCRTAGVPSTGFKRDTERGSICHASLRGSEHPLLFQLGARRKQRQIPVSCVNYLRNFTTSSSSVSREYGRLVYVGNLARAVLGVKFFSYSTSIFSLCVMPYVMFKSGVGADSVALQMAFYSIMGFFTFVTPVTLHLLTKGYVVRLYHKPDTDTYTAVTYNMFLAEKRTVFHQQDVRVPGVSKMFTTFYARSKSMLVNPMLFNNPQEYSHLMGYDKPFTFDFEELKESEDHK</sequence>
<name>A0AAV7UUJ0_PLEWA</name>
<gene>
    <name evidence="3" type="ORF">NDU88_001860</name>
</gene>
<protein>
    <recommendedName>
        <fullName evidence="5">Transmembrane protein 70</fullName>
    </recommendedName>
</protein>